<evidence type="ECO:0000256" key="1">
    <source>
        <dbReference type="SAM" id="MobiDB-lite"/>
    </source>
</evidence>
<dbReference type="AlphaFoldDB" id="A0A2P5FSU3"/>
<comment type="caution">
    <text evidence="2">The sequence shown here is derived from an EMBL/GenBank/DDBJ whole genome shotgun (WGS) entry which is preliminary data.</text>
</comment>
<protein>
    <submittedName>
        <fullName evidence="2">Uncharacterized protein</fullName>
    </submittedName>
</protein>
<evidence type="ECO:0000313" key="3">
    <source>
        <dbReference type="Proteomes" id="UP000237000"/>
    </source>
</evidence>
<gene>
    <name evidence="2" type="ORF">TorRG33x02_034970</name>
</gene>
<name>A0A2P5FSU3_TREOI</name>
<dbReference type="EMBL" id="JXTC01000011">
    <property type="protein sequence ID" value="POO00866.1"/>
    <property type="molecule type" value="Genomic_DNA"/>
</dbReference>
<proteinExistence type="predicted"/>
<dbReference type="Proteomes" id="UP000237000">
    <property type="component" value="Unassembled WGS sequence"/>
</dbReference>
<accession>A0A2P5FSU3</accession>
<organism evidence="2 3">
    <name type="scientific">Trema orientale</name>
    <name type="common">Charcoal tree</name>
    <name type="synonym">Celtis orientalis</name>
    <dbReference type="NCBI Taxonomy" id="63057"/>
    <lineage>
        <taxon>Eukaryota</taxon>
        <taxon>Viridiplantae</taxon>
        <taxon>Streptophyta</taxon>
        <taxon>Embryophyta</taxon>
        <taxon>Tracheophyta</taxon>
        <taxon>Spermatophyta</taxon>
        <taxon>Magnoliopsida</taxon>
        <taxon>eudicotyledons</taxon>
        <taxon>Gunneridae</taxon>
        <taxon>Pentapetalae</taxon>
        <taxon>rosids</taxon>
        <taxon>fabids</taxon>
        <taxon>Rosales</taxon>
        <taxon>Cannabaceae</taxon>
        <taxon>Trema</taxon>
    </lineage>
</organism>
<evidence type="ECO:0000313" key="2">
    <source>
        <dbReference type="EMBL" id="POO00866.1"/>
    </source>
</evidence>
<dbReference type="InParanoid" id="A0A2P5FSU3"/>
<reference evidence="3" key="1">
    <citation type="submission" date="2016-06" db="EMBL/GenBank/DDBJ databases">
        <title>Parallel loss of symbiosis genes in relatives of nitrogen-fixing non-legume Parasponia.</title>
        <authorList>
            <person name="Van Velzen R."/>
            <person name="Holmer R."/>
            <person name="Bu F."/>
            <person name="Rutten L."/>
            <person name="Van Zeijl A."/>
            <person name="Liu W."/>
            <person name="Santuari L."/>
            <person name="Cao Q."/>
            <person name="Sharma T."/>
            <person name="Shen D."/>
            <person name="Roswanjaya Y."/>
            <person name="Wardhani T."/>
            <person name="Kalhor M.S."/>
            <person name="Jansen J."/>
            <person name="Van den Hoogen J."/>
            <person name="Gungor B."/>
            <person name="Hartog M."/>
            <person name="Hontelez J."/>
            <person name="Verver J."/>
            <person name="Yang W.-C."/>
            <person name="Schijlen E."/>
            <person name="Repin R."/>
            <person name="Schilthuizen M."/>
            <person name="Schranz E."/>
            <person name="Heidstra R."/>
            <person name="Miyata K."/>
            <person name="Fedorova E."/>
            <person name="Kohlen W."/>
            <person name="Bisseling T."/>
            <person name="Smit S."/>
            <person name="Geurts R."/>
        </authorList>
    </citation>
    <scope>NUCLEOTIDE SEQUENCE [LARGE SCALE GENOMIC DNA]</scope>
    <source>
        <strain evidence="3">cv. RG33-2</strain>
    </source>
</reference>
<feature type="region of interest" description="Disordered" evidence="1">
    <location>
        <begin position="1"/>
        <end position="59"/>
    </location>
</feature>
<sequence length="59" mass="6689">MAKNEGIMNLEKSKKENKTGDTQTQLRTKKKTQLGKIIKMSNQNQNKGPIDENGDEARK</sequence>
<keyword evidence="3" id="KW-1185">Reference proteome</keyword>